<comment type="catalytic activity">
    <reaction evidence="1">
        <text>ATP + protein L-histidine = ADP + protein N-phospho-L-histidine.</text>
        <dbReference type="EC" id="2.7.13.3"/>
    </reaction>
</comment>
<comment type="caution">
    <text evidence="9">The sequence shown here is derived from an EMBL/GenBank/DDBJ whole genome shotgun (WGS) entry which is preliminary data.</text>
</comment>
<dbReference type="RefSeq" id="WP_179770071.1">
    <property type="nucleotide sequence ID" value="NZ_JACCFO010000001.1"/>
</dbReference>
<evidence type="ECO:0000256" key="1">
    <source>
        <dbReference type="ARBA" id="ARBA00000085"/>
    </source>
</evidence>
<keyword evidence="9" id="KW-0012">Acyltransferase</keyword>
<dbReference type="Pfam" id="PF02518">
    <property type="entry name" value="HATPase_c"/>
    <property type="match status" value="1"/>
</dbReference>
<evidence type="ECO:0000256" key="5">
    <source>
        <dbReference type="ARBA" id="ARBA00022777"/>
    </source>
</evidence>
<dbReference type="AlphaFoldDB" id="A0A853BX12"/>
<feature type="compositionally biased region" description="Low complexity" evidence="7">
    <location>
        <begin position="313"/>
        <end position="346"/>
    </location>
</feature>
<keyword evidence="10" id="KW-1185">Reference proteome</keyword>
<feature type="compositionally biased region" description="Low complexity" evidence="7">
    <location>
        <begin position="13"/>
        <end position="79"/>
    </location>
</feature>
<evidence type="ECO:0000256" key="6">
    <source>
        <dbReference type="ARBA" id="ARBA00023012"/>
    </source>
</evidence>
<keyword evidence="9" id="KW-0670">Pyruvate</keyword>
<dbReference type="SMART" id="SM00387">
    <property type="entry name" value="HATPase_c"/>
    <property type="match status" value="1"/>
</dbReference>
<evidence type="ECO:0000313" key="9">
    <source>
        <dbReference type="EMBL" id="NYI99021.1"/>
    </source>
</evidence>
<protein>
    <recommendedName>
        <fullName evidence="2">histidine kinase</fullName>
        <ecNumber evidence="2">2.7.13.3</ecNumber>
    </recommendedName>
</protein>
<dbReference type="InterPro" id="IPR003594">
    <property type="entry name" value="HATPase_dom"/>
</dbReference>
<organism evidence="9 10">
    <name type="scientific">Streptomonospora nanhaiensis</name>
    <dbReference type="NCBI Taxonomy" id="1323731"/>
    <lineage>
        <taxon>Bacteria</taxon>
        <taxon>Bacillati</taxon>
        <taxon>Actinomycetota</taxon>
        <taxon>Actinomycetes</taxon>
        <taxon>Streptosporangiales</taxon>
        <taxon>Nocardiopsidaceae</taxon>
        <taxon>Streptomonospora</taxon>
    </lineage>
</organism>
<dbReference type="EC" id="2.7.13.3" evidence="2"/>
<dbReference type="GO" id="GO:0016746">
    <property type="term" value="F:acyltransferase activity"/>
    <property type="evidence" value="ECO:0007669"/>
    <property type="project" value="UniProtKB-KW"/>
</dbReference>
<keyword evidence="3" id="KW-0597">Phosphoprotein</keyword>
<evidence type="ECO:0000256" key="7">
    <source>
        <dbReference type="SAM" id="MobiDB-lite"/>
    </source>
</evidence>
<dbReference type="PANTHER" id="PTHR44936">
    <property type="entry name" value="SENSOR PROTEIN CREC"/>
    <property type="match status" value="1"/>
</dbReference>
<gene>
    <name evidence="9" type="ORF">HNR12_005298</name>
</gene>
<feature type="compositionally biased region" description="Low complexity" evidence="7">
    <location>
        <begin position="413"/>
        <end position="425"/>
    </location>
</feature>
<evidence type="ECO:0000256" key="2">
    <source>
        <dbReference type="ARBA" id="ARBA00012438"/>
    </source>
</evidence>
<dbReference type="Proteomes" id="UP000575985">
    <property type="component" value="Unassembled WGS sequence"/>
</dbReference>
<dbReference type="GO" id="GO:0000160">
    <property type="term" value="P:phosphorelay signal transduction system"/>
    <property type="evidence" value="ECO:0007669"/>
    <property type="project" value="UniProtKB-KW"/>
</dbReference>
<evidence type="ECO:0000256" key="4">
    <source>
        <dbReference type="ARBA" id="ARBA00022679"/>
    </source>
</evidence>
<dbReference type="Gene3D" id="3.30.565.10">
    <property type="entry name" value="Histidine kinase-like ATPase, C-terminal domain"/>
    <property type="match status" value="1"/>
</dbReference>
<keyword evidence="4 9" id="KW-0808">Transferase</keyword>
<evidence type="ECO:0000313" key="10">
    <source>
        <dbReference type="Proteomes" id="UP000575985"/>
    </source>
</evidence>
<evidence type="ECO:0000256" key="3">
    <source>
        <dbReference type="ARBA" id="ARBA00022553"/>
    </source>
</evidence>
<dbReference type="PANTHER" id="PTHR44936:SF9">
    <property type="entry name" value="SENSOR PROTEIN CREC"/>
    <property type="match status" value="1"/>
</dbReference>
<reference evidence="9 10" key="1">
    <citation type="submission" date="2020-07" db="EMBL/GenBank/DDBJ databases">
        <title>Sequencing the genomes of 1000 actinobacteria strains.</title>
        <authorList>
            <person name="Klenk H.-P."/>
        </authorList>
    </citation>
    <scope>NUCLEOTIDE SEQUENCE [LARGE SCALE GENOMIC DNA]</scope>
    <source>
        <strain evidence="9 10">DSM 45927</strain>
    </source>
</reference>
<dbReference type="InterPro" id="IPR036890">
    <property type="entry name" value="HATPase_C_sf"/>
</dbReference>
<proteinExistence type="predicted"/>
<dbReference type="EMBL" id="JACCFO010000001">
    <property type="protein sequence ID" value="NYI99021.1"/>
    <property type="molecule type" value="Genomic_DNA"/>
</dbReference>
<feature type="region of interest" description="Disordered" evidence="7">
    <location>
        <begin position="1"/>
        <end position="79"/>
    </location>
</feature>
<evidence type="ECO:0000259" key="8">
    <source>
        <dbReference type="SMART" id="SM00387"/>
    </source>
</evidence>
<keyword evidence="6" id="KW-0902">Two-component regulatory system</keyword>
<feature type="compositionally biased region" description="Basic and acidic residues" evidence="7">
    <location>
        <begin position="373"/>
        <end position="392"/>
    </location>
</feature>
<sequence>MIRLLRRRRADSAEPAAPPAAAGTPPAADAAPAAPASSPRHAAPAPAPAAEQGPAGQPPAARTTPAEPAAPASADPAGGPMASVCDRFAMQVLVLAEQQRQALDLLERDEEDPERLGRLYAVDHAVAMMRRAARELRVLAGQDDSELGGDLASLLDVVRMAASSIESYTRIQIGTVAELAVPAYATDDVAALIAPLLDNATRYSPGSVAVSAHPTETGGVVVRIVDSGIGLKEEQVRTLNAAMAGPVPPVDDRTARHTGFPVVHRLAQRHGVGVHFSSRTAGGPGGTTVVVSLPPHLVCDIPAPPPPVGDLFAAGAPADPGGPAGAEQPAPAPPRLSLAPGPIGPESAPPPEPPPPERPPAGDLPRRERRSLRRQDAGSADRPRRPLAREGGTDADEAGTGPAPAGSFADDLAAFTSGAAGTGADDPPPPAGGPGTDRDDDNEVW</sequence>
<feature type="domain" description="Histidine kinase/HSP90-like ATPase" evidence="8">
    <location>
        <begin position="184"/>
        <end position="297"/>
    </location>
</feature>
<keyword evidence="5" id="KW-0418">Kinase</keyword>
<accession>A0A853BX12</accession>
<dbReference type="InterPro" id="IPR050980">
    <property type="entry name" value="2C_sensor_his_kinase"/>
</dbReference>
<feature type="region of interest" description="Disordered" evidence="7">
    <location>
        <begin position="310"/>
        <end position="445"/>
    </location>
</feature>
<dbReference type="SUPFAM" id="SSF55874">
    <property type="entry name" value="ATPase domain of HSP90 chaperone/DNA topoisomerase II/histidine kinase"/>
    <property type="match status" value="1"/>
</dbReference>
<dbReference type="GO" id="GO:0004673">
    <property type="term" value="F:protein histidine kinase activity"/>
    <property type="evidence" value="ECO:0007669"/>
    <property type="project" value="UniProtKB-EC"/>
</dbReference>
<name>A0A853BX12_9ACTN</name>
<feature type="compositionally biased region" description="Pro residues" evidence="7">
    <location>
        <begin position="347"/>
        <end position="359"/>
    </location>
</feature>